<protein>
    <submittedName>
        <fullName evidence="1">Uncharacterized protein</fullName>
    </submittedName>
</protein>
<proteinExistence type="predicted"/>
<evidence type="ECO:0000313" key="2">
    <source>
        <dbReference type="Proteomes" id="UP001497516"/>
    </source>
</evidence>
<sequence>MNEEETFNDFFGRVIEVANDMRNCRDQMNDVKIVDKVLRNLTKNFNYIVCSIEESKEVDTLLVYVMQRSLLVHEQKLSKRQTKNGQASKAHYDDGRGKNKGIFQGRIEGLGARWNRENVECYKCHEWVDFKNEVLEWNKQAHKSIITYGDMKEEVLLMACIESTEEEFQIVPLPSQDTNAWTKRKLGGL</sequence>
<evidence type="ECO:0000313" key="1">
    <source>
        <dbReference type="EMBL" id="CAL1355005.1"/>
    </source>
</evidence>
<dbReference type="AlphaFoldDB" id="A0AAV2CEX4"/>
<keyword evidence="2" id="KW-1185">Reference proteome</keyword>
<organism evidence="1 2">
    <name type="scientific">Linum trigynum</name>
    <dbReference type="NCBI Taxonomy" id="586398"/>
    <lineage>
        <taxon>Eukaryota</taxon>
        <taxon>Viridiplantae</taxon>
        <taxon>Streptophyta</taxon>
        <taxon>Embryophyta</taxon>
        <taxon>Tracheophyta</taxon>
        <taxon>Spermatophyta</taxon>
        <taxon>Magnoliopsida</taxon>
        <taxon>eudicotyledons</taxon>
        <taxon>Gunneridae</taxon>
        <taxon>Pentapetalae</taxon>
        <taxon>rosids</taxon>
        <taxon>fabids</taxon>
        <taxon>Malpighiales</taxon>
        <taxon>Linaceae</taxon>
        <taxon>Linum</taxon>
    </lineage>
</organism>
<dbReference type="EMBL" id="OZ034813">
    <property type="protein sequence ID" value="CAL1355005.1"/>
    <property type="molecule type" value="Genomic_DNA"/>
</dbReference>
<gene>
    <name evidence="1" type="ORF">LTRI10_LOCUS2785</name>
</gene>
<dbReference type="Proteomes" id="UP001497516">
    <property type="component" value="Chromosome 1"/>
</dbReference>
<dbReference type="PANTHER" id="PTHR35317:SF27">
    <property type="entry name" value="RETROVIRUS-RELATED POL POLYPROTEIN FROM TRANSPOSON TNT 1-94"/>
    <property type="match status" value="1"/>
</dbReference>
<dbReference type="PANTHER" id="PTHR35317">
    <property type="entry name" value="OS04G0629600 PROTEIN"/>
    <property type="match status" value="1"/>
</dbReference>
<accession>A0AAV2CEX4</accession>
<name>A0AAV2CEX4_9ROSI</name>
<reference evidence="1 2" key="1">
    <citation type="submission" date="2024-04" db="EMBL/GenBank/DDBJ databases">
        <authorList>
            <person name="Fracassetti M."/>
        </authorList>
    </citation>
    <scope>NUCLEOTIDE SEQUENCE [LARGE SCALE GENOMIC DNA]</scope>
</reference>